<name>A0A481W6K6_9CAUD</name>
<proteinExistence type="predicted"/>
<dbReference type="GeneID" id="65071968"/>
<dbReference type="KEGG" id="vg:65071968"/>
<dbReference type="Proteomes" id="UP000292160">
    <property type="component" value="Segment"/>
</dbReference>
<accession>A0A481W6K6</accession>
<keyword evidence="2" id="KW-1185">Reference proteome</keyword>
<dbReference type="RefSeq" id="YP_010082960.1">
    <property type="nucleotide sequence ID" value="NC_055035.1"/>
</dbReference>
<reference evidence="1 2" key="1">
    <citation type="submission" date="2019-02" db="EMBL/GenBank/DDBJ databases">
        <title>Genomic, morphological and functional characterisation of novel bacteriophage Fnu1 capable of disrupt Fusobacterium nucleatum biofilm.</title>
        <authorList>
            <person name="Kabwe M."/>
            <person name="Brown T.L."/>
            <person name="Dashper S."/>
            <person name="Speirs L."/>
            <person name="Ku H."/>
            <person name="Petrovski S."/>
            <person name="Chan H.T."/>
            <person name="Lock P."/>
            <person name="Tucci J."/>
        </authorList>
    </citation>
    <scope>NUCLEOTIDE SEQUENCE [LARGE SCALE GENOMIC DNA]</scope>
</reference>
<dbReference type="EMBL" id="MK554696">
    <property type="protein sequence ID" value="QBJ04153.1"/>
    <property type="molecule type" value="Genomic_DNA"/>
</dbReference>
<organism evidence="1 2">
    <name type="scientific">Fusobacterium phage Fnu1</name>
    <dbReference type="NCBI Taxonomy" id="2530024"/>
    <lineage>
        <taxon>Viruses</taxon>
        <taxon>Duplodnaviria</taxon>
        <taxon>Heunggongvirae</taxon>
        <taxon>Uroviricota</taxon>
        <taxon>Caudoviricetes</taxon>
        <taxon>Latrobevirus</taxon>
        <taxon>Latrobevirus FNU1</taxon>
    </lineage>
</organism>
<protein>
    <submittedName>
        <fullName evidence="1">Uncharacterized protein</fullName>
    </submittedName>
</protein>
<evidence type="ECO:0000313" key="1">
    <source>
        <dbReference type="EMBL" id="QBJ04153.1"/>
    </source>
</evidence>
<evidence type="ECO:0000313" key="2">
    <source>
        <dbReference type="Proteomes" id="UP000292160"/>
    </source>
</evidence>
<sequence>MVKLNDFYKEVMFGAKELSNRHIKILNLDFGGENKDDFTMCDMNIQSLIDNKEYFLTIRLKIHKSLLLLATNEYIYTDFEISKTELDSVYIYDCIRLLEFLMIKYNKFEARNYTSLNSVDKFYLAVFKLQNCKSNTGNL</sequence>